<gene>
    <name evidence="5" type="ORF">NM686_020515</name>
</gene>
<keyword evidence="5" id="KW-0255">Endonuclease</keyword>
<feature type="domain" description="Type I restriction modification DNA specificity" evidence="4">
    <location>
        <begin position="187"/>
        <end position="359"/>
    </location>
</feature>
<reference evidence="5" key="1">
    <citation type="submission" date="2022-11" db="EMBL/GenBank/DDBJ databases">
        <title>Methylomonas rapida sp. nov., Carotenoid-Producing Obligate Methanotrophs with High Growth Characteristics and Biotechnological Potential.</title>
        <authorList>
            <person name="Tikhonova E.N."/>
            <person name="Suleimanov R.Z."/>
            <person name="Miroshnikov K."/>
            <person name="Oshkin I.Y."/>
            <person name="Belova S.E."/>
            <person name="Danilova O.V."/>
            <person name="Ashikhmin A."/>
            <person name="Konopkin A."/>
            <person name="But S.Y."/>
            <person name="Khmelenina V.N."/>
            <person name="Kuznetsov N."/>
            <person name="Pimenov N.V."/>
            <person name="Dedysh S.N."/>
        </authorList>
    </citation>
    <scope>NUCLEOTIDE SEQUENCE</scope>
    <source>
        <strain evidence="5">MP1</strain>
    </source>
</reference>
<dbReference type="CDD" id="cd17256">
    <property type="entry name" value="RMtype1_S_EcoJA65PI-TRD1-CR1_like"/>
    <property type="match status" value="1"/>
</dbReference>
<dbReference type="Proteomes" id="UP001162780">
    <property type="component" value="Chromosome"/>
</dbReference>
<evidence type="ECO:0000256" key="3">
    <source>
        <dbReference type="ARBA" id="ARBA00023125"/>
    </source>
</evidence>
<dbReference type="InterPro" id="IPR044946">
    <property type="entry name" value="Restrct_endonuc_typeI_TRD_sf"/>
</dbReference>
<dbReference type="Gene3D" id="3.90.220.20">
    <property type="entry name" value="DNA methylase specificity domains"/>
    <property type="match status" value="2"/>
</dbReference>
<dbReference type="Gene3D" id="1.10.287.1120">
    <property type="entry name" value="Bipartite methylase S protein"/>
    <property type="match status" value="1"/>
</dbReference>
<evidence type="ECO:0000256" key="1">
    <source>
        <dbReference type="ARBA" id="ARBA00010923"/>
    </source>
</evidence>
<dbReference type="EMBL" id="CP113517">
    <property type="protein sequence ID" value="WAR44695.1"/>
    <property type="molecule type" value="Genomic_DNA"/>
</dbReference>
<dbReference type="Pfam" id="PF01420">
    <property type="entry name" value="Methylase_S"/>
    <property type="match status" value="2"/>
</dbReference>
<evidence type="ECO:0000256" key="2">
    <source>
        <dbReference type="ARBA" id="ARBA00022747"/>
    </source>
</evidence>
<dbReference type="GO" id="GO:0004519">
    <property type="term" value="F:endonuclease activity"/>
    <property type="evidence" value="ECO:0007669"/>
    <property type="project" value="UniProtKB-KW"/>
</dbReference>
<proteinExistence type="inferred from homology"/>
<dbReference type="PANTHER" id="PTHR43140">
    <property type="entry name" value="TYPE-1 RESTRICTION ENZYME ECOKI SPECIFICITY PROTEIN"/>
    <property type="match status" value="1"/>
</dbReference>
<keyword evidence="5" id="KW-0540">Nuclease</keyword>
<dbReference type="PANTHER" id="PTHR43140:SF1">
    <property type="entry name" value="TYPE I RESTRICTION ENZYME ECOKI SPECIFICITY SUBUNIT"/>
    <property type="match status" value="1"/>
</dbReference>
<evidence type="ECO:0000313" key="6">
    <source>
        <dbReference type="Proteomes" id="UP001162780"/>
    </source>
</evidence>
<comment type="similarity">
    <text evidence="1">Belongs to the type-I restriction system S methylase family.</text>
</comment>
<evidence type="ECO:0000313" key="5">
    <source>
        <dbReference type="EMBL" id="WAR44695.1"/>
    </source>
</evidence>
<dbReference type="InterPro" id="IPR051212">
    <property type="entry name" value="Type-I_RE_S_subunit"/>
</dbReference>
<accession>A0ABY7GJJ7</accession>
<organism evidence="5 6">
    <name type="scientific">Methylomonas rapida</name>
    <dbReference type="NCBI Taxonomy" id="2963939"/>
    <lineage>
        <taxon>Bacteria</taxon>
        <taxon>Pseudomonadati</taxon>
        <taxon>Pseudomonadota</taxon>
        <taxon>Gammaproteobacteria</taxon>
        <taxon>Methylococcales</taxon>
        <taxon>Methylococcaceae</taxon>
        <taxon>Methylomonas</taxon>
    </lineage>
</organism>
<evidence type="ECO:0000259" key="4">
    <source>
        <dbReference type="Pfam" id="PF01420"/>
    </source>
</evidence>
<dbReference type="InterPro" id="IPR000055">
    <property type="entry name" value="Restrct_endonuc_typeI_TRD"/>
</dbReference>
<dbReference type="SUPFAM" id="SSF116734">
    <property type="entry name" value="DNA methylase specificity domain"/>
    <property type="match status" value="2"/>
</dbReference>
<dbReference type="RefSeq" id="WP_255189666.1">
    <property type="nucleotide sequence ID" value="NZ_CP113517.1"/>
</dbReference>
<keyword evidence="2" id="KW-0680">Restriction system</keyword>
<feature type="domain" description="Type I restriction modification DNA specificity" evidence="4">
    <location>
        <begin position="22"/>
        <end position="137"/>
    </location>
</feature>
<keyword evidence="6" id="KW-1185">Reference proteome</keyword>
<sequence length="379" mass="42857">MHNPICRGYSAKYGRASFIPEEIHESMKGSRLKAGDILINITGASIGRTCVVPVGFGSANISQHIAFLRIKSWFNVFYISLFLKSPFIKNYIQFEQNGASKEAFNLGQIANIPLLFPPSPEQKAIADYLDEKTAKIDQQIDLLTQKAKHYGELKQALINETVTRGLDKSVPMKDSGIEWIGEIPAYWEVTRNKDIFEERGSLSIFGDETLLTVSHITGVTRRSEKNVNMFMAETMEGYKLCKTGDLIINTMWAWMGALGTAKEDGICSPAYGVYKPNKYKPYSYRYFDYLYRTPNAITEMTRNSKGIVSSRLRLYSKDFFQICTALPTQREQKAIADYLDEKTAQIDAIVEAINAQIEKLKELRKTLINDVVTGKICIL</sequence>
<name>A0ABY7GJJ7_9GAMM</name>
<keyword evidence="3" id="KW-0238">DNA-binding</keyword>
<keyword evidence="5" id="KW-0378">Hydrolase</keyword>
<protein>
    <submittedName>
        <fullName evidence="5">Restriction endonuclease subunit S</fullName>
    </submittedName>
</protein>